<gene>
    <name evidence="1" type="ORF">METZ01_LOCUS174037</name>
</gene>
<dbReference type="AlphaFoldDB" id="A0A382C7B3"/>
<proteinExistence type="predicted"/>
<name>A0A382C7B3_9ZZZZ</name>
<sequence>YHAPGGTFAGLNLFDIDEDVLYWMRARQQVALGCMRMLRKVADQLDRKARLGGIPRITTWSSLTGQNYQQMAPYFDFIFPKHYYWHRGFDGLYGTIHRWVLKLGEWNPSLTEKDCFLLVESLFGIRLPGVESLYDLERGFSDEFFTKVVYNETRRALAAIGDDDKTIFWVSASSREPHAGDAMTARDLQGILQASQDAGAKRFLFHPEPAINAPAWHVLSRMCGNPWRQETSDYWPEDTWREDVEGYGVNFHKAQKKDG</sequence>
<reference evidence="1" key="1">
    <citation type="submission" date="2018-05" db="EMBL/GenBank/DDBJ databases">
        <authorList>
            <person name="Lanie J.A."/>
            <person name="Ng W.-L."/>
            <person name="Kazmierczak K.M."/>
            <person name="Andrzejewski T.M."/>
            <person name="Davidsen T.M."/>
            <person name="Wayne K.J."/>
            <person name="Tettelin H."/>
            <person name="Glass J.I."/>
            <person name="Rusch D."/>
            <person name="Podicherti R."/>
            <person name="Tsui H.-C.T."/>
            <person name="Winkler M.E."/>
        </authorList>
    </citation>
    <scope>NUCLEOTIDE SEQUENCE</scope>
</reference>
<dbReference type="EMBL" id="UINC01032848">
    <property type="protein sequence ID" value="SVB21183.1"/>
    <property type="molecule type" value="Genomic_DNA"/>
</dbReference>
<protein>
    <submittedName>
        <fullName evidence="1">Uncharacterized protein</fullName>
    </submittedName>
</protein>
<accession>A0A382C7B3</accession>
<evidence type="ECO:0000313" key="1">
    <source>
        <dbReference type="EMBL" id="SVB21183.1"/>
    </source>
</evidence>
<organism evidence="1">
    <name type="scientific">marine metagenome</name>
    <dbReference type="NCBI Taxonomy" id="408172"/>
    <lineage>
        <taxon>unclassified sequences</taxon>
        <taxon>metagenomes</taxon>
        <taxon>ecological metagenomes</taxon>
    </lineage>
</organism>
<feature type="non-terminal residue" evidence="1">
    <location>
        <position position="1"/>
    </location>
</feature>